<keyword evidence="1" id="KW-0472">Membrane</keyword>
<protein>
    <recommendedName>
        <fullName evidence="2">CAAX prenyl protease 2/Lysostaphin resistance protein A-like domain-containing protein</fullName>
    </recommendedName>
</protein>
<reference evidence="3 4" key="1">
    <citation type="submission" date="2012-04" db="EMBL/GenBank/DDBJ databases">
        <title>The Genome Sequence of Afipia clevelandensis ATCC 49720.</title>
        <authorList>
            <consortium name="The Broad Institute Genome Sequencing Platform"/>
            <person name="Earl A."/>
            <person name="Ward D."/>
            <person name="Feldgarden M."/>
            <person name="Gevers D."/>
            <person name="Huys G."/>
            <person name="Walker B."/>
            <person name="Young S.K."/>
            <person name="Zeng Q."/>
            <person name="Gargeya S."/>
            <person name="Fitzgerald M."/>
            <person name="Haas B."/>
            <person name="Abouelleil A."/>
            <person name="Alvarado L."/>
            <person name="Arachchi H.M."/>
            <person name="Berlin A."/>
            <person name="Chapman S.B."/>
            <person name="Goldberg J."/>
            <person name="Griggs A."/>
            <person name="Gujja S."/>
            <person name="Hansen M."/>
            <person name="Howarth C."/>
            <person name="Imamovic A."/>
            <person name="Larimer J."/>
            <person name="McCowen C."/>
            <person name="Montmayeur A."/>
            <person name="Murphy C."/>
            <person name="Neiman D."/>
            <person name="Pearson M."/>
            <person name="Priest M."/>
            <person name="Roberts A."/>
            <person name="Saif S."/>
            <person name="Shea T."/>
            <person name="Sisk P."/>
            <person name="Sykes S."/>
            <person name="Wortman J."/>
            <person name="Nusbaum C."/>
            <person name="Birren B."/>
        </authorList>
    </citation>
    <scope>NUCLEOTIDE SEQUENCE [LARGE SCALE GENOMIC DNA]</scope>
    <source>
        <strain evidence="3 4">ATCC 49720</strain>
    </source>
</reference>
<name>K8PJK5_9BRAD</name>
<feature type="transmembrane region" description="Helical" evidence="1">
    <location>
        <begin position="216"/>
        <end position="236"/>
    </location>
</feature>
<feature type="transmembrane region" description="Helical" evidence="1">
    <location>
        <begin position="46"/>
        <end position="67"/>
    </location>
</feature>
<evidence type="ECO:0000313" key="4">
    <source>
        <dbReference type="Proteomes" id="UP000001095"/>
    </source>
</evidence>
<feature type="transmembrane region" description="Helical" evidence="1">
    <location>
        <begin position="73"/>
        <end position="96"/>
    </location>
</feature>
<evidence type="ECO:0000256" key="1">
    <source>
        <dbReference type="SAM" id="Phobius"/>
    </source>
</evidence>
<keyword evidence="1" id="KW-0812">Transmembrane</keyword>
<keyword evidence="4" id="KW-1185">Reference proteome</keyword>
<dbReference type="GO" id="GO:0080120">
    <property type="term" value="P:CAAX-box protein maturation"/>
    <property type="evidence" value="ECO:0007669"/>
    <property type="project" value="UniProtKB-ARBA"/>
</dbReference>
<feature type="transmembrane region" description="Helical" evidence="1">
    <location>
        <begin position="192"/>
        <end position="210"/>
    </location>
</feature>
<dbReference type="GO" id="GO:0004175">
    <property type="term" value="F:endopeptidase activity"/>
    <property type="evidence" value="ECO:0007669"/>
    <property type="project" value="UniProtKB-ARBA"/>
</dbReference>
<proteinExistence type="predicted"/>
<keyword evidence="1" id="KW-1133">Transmembrane helix</keyword>
<feature type="transmembrane region" description="Helical" evidence="1">
    <location>
        <begin position="153"/>
        <end position="180"/>
    </location>
</feature>
<feature type="domain" description="CAAX prenyl protease 2/Lysostaphin resistance protein A-like" evidence="2">
    <location>
        <begin position="153"/>
        <end position="252"/>
    </location>
</feature>
<comment type="caution">
    <text evidence="3">The sequence shown here is derived from an EMBL/GenBank/DDBJ whole genome shotgun (WGS) entry which is preliminary data.</text>
</comment>
<evidence type="ECO:0000313" key="3">
    <source>
        <dbReference type="EMBL" id="EKS42792.1"/>
    </source>
</evidence>
<dbReference type="Pfam" id="PF02517">
    <property type="entry name" value="Rce1-like"/>
    <property type="match status" value="1"/>
</dbReference>
<sequence>MTDAKAAASLIETGHEPPGRIAWLERPDDDFPFYAGKPVEITGRQWWIVMLGVAIGFAALILPPPFLRGPVTQIIPVILFFAIPLAALAWVAPSGWKAIFRRIRGMDVVLMFLFAAVNVIVTMAIGSVVMRLIDTAANSAVAGLAALTMQDRLLFFARAVPQLFGEELLSILPFLALLYWLVSKRGLSRNSAVILCWLLTGVLFAAVHLPTYGWNIVQALAGVGVARLVLTVPYIVTKNIWVCTGAHILNDWAFFGIALLGAGAARV</sequence>
<organism evidence="3 4">
    <name type="scientific">Afipia clevelandensis ATCC 49720</name>
    <dbReference type="NCBI Taxonomy" id="883079"/>
    <lineage>
        <taxon>Bacteria</taxon>
        <taxon>Pseudomonadati</taxon>
        <taxon>Pseudomonadota</taxon>
        <taxon>Alphaproteobacteria</taxon>
        <taxon>Hyphomicrobiales</taxon>
        <taxon>Nitrobacteraceae</taxon>
        <taxon>Afipia</taxon>
    </lineage>
</organism>
<dbReference type="PATRIC" id="fig|883079.3.peg.348"/>
<dbReference type="InterPro" id="IPR003675">
    <property type="entry name" value="Rce1/LyrA-like_dom"/>
</dbReference>
<dbReference type="RefSeq" id="WP_002711201.1">
    <property type="nucleotide sequence ID" value="NZ_KB375281.1"/>
</dbReference>
<dbReference type="HOGENOM" id="CLU_097097_0_0_5"/>
<feature type="transmembrane region" description="Helical" evidence="1">
    <location>
        <begin position="108"/>
        <end position="133"/>
    </location>
</feature>
<dbReference type="OrthoDB" id="2661755at2"/>
<gene>
    <name evidence="3" type="ORF">HMPREF9696_00335</name>
</gene>
<accession>K8PJK5</accession>
<dbReference type="AlphaFoldDB" id="K8PJK5"/>
<evidence type="ECO:0000259" key="2">
    <source>
        <dbReference type="Pfam" id="PF02517"/>
    </source>
</evidence>
<dbReference type="EMBL" id="AGWY01000001">
    <property type="protein sequence ID" value="EKS42792.1"/>
    <property type="molecule type" value="Genomic_DNA"/>
</dbReference>
<feature type="transmembrane region" description="Helical" evidence="1">
    <location>
        <begin position="248"/>
        <end position="265"/>
    </location>
</feature>
<dbReference type="Proteomes" id="UP000001095">
    <property type="component" value="Unassembled WGS sequence"/>
</dbReference>